<evidence type="ECO:0000259" key="22">
    <source>
        <dbReference type="PROSITE" id="PS50405"/>
    </source>
</evidence>
<dbReference type="PANTHER" id="PTHR11777:SF9">
    <property type="entry name" value="ALANINE--TRNA LIGASE, CYTOPLASMIC"/>
    <property type="match status" value="1"/>
</dbReference>
<dbReference type="InterPro" id="IPR004524">
    <property type="entry name" value="Asp-tRNA-ligase_1"/>
</dbReference>
<dbReference type="FunFam" id="3.30.980.10:FF:000004">
    <property type="entry name" value="Alanine--tRNA ligase, cytoplasmic"/>
    <property type="match status" value="1"/>
</dbReference>
<dbReference type="InterPro" id="IPR012340">
    <property type="entry name" value="NA-bd_OB-fold"/>
</dbReference>
<dbReference type="SMART" id="SM00364">
    <property type="entry name" value="LRR_BAC"/>
    <property type="match status" value="6"/>
</dbReference>
<dbReference type="GO" id="GO:0005524">
    <property type="term" value="F:ATP binding"/>
    <property type="evidence" value="ECO:0007669"/>
    <property type="project" value="UniProtKB-UniRule"/>
</dbReference>
<dbReference type="GO" id="GO:0004649">
    <property type="term" value="F:poly(ADP-ribose) glycohydrolase activity"/>
    <property type="evidence" value="ECO:0007669"/>
    <property type="project" value="InterPro"/>
</dbReference>
<accession>A0A4S2L2B3</accession>
<dbReference type="InterPro" id="IPR018163">
    <property type="entry name" value="Thr/Ala-tRNA-synth_IIc_edit"/>
</dbReference>
<evidence type="ECO:0000313" key="25">
    <source>
        <dbReference type="EMBL" id="TGZ56982.1"/>
    </source>
</evidence>
<evidence type="ECO:0000256" key="4">
    <source>
        <dbReference type="ARBA" id="ARBA00022490"/>
    </source>
</evidence>
<evidence type="ECO:0000256" key="14">
    <source>
        <dbReference type="ARBA" id="ARBA00022917"/>
    </source>
</evidence>
<keyword evidence="9" id="KW-0677">Repeat</keyword>
<dbReference type="InterPro" id="IPR004364">
    <property type="entry name" value="Aa-tRNA-synt_II"/>
</dbReference>
<comment type="domain">
    <text evidence="19">Consists of three domains; the N-terminal catalytic domain, the editing domain and the C-terminal C-Ala domain. The editing domain removes incorrectly charged amino acids, while the C-Ala domain, along with tRNA(Ala), serves as a bridge to cooperatively bring together the editing and aminoacylation centers thus stimulating deacylation of misacylated tRNAs.</text>
</comment>
<keyword evidence="14 19" id="KW-0648">Protein biosynthesis</keyword>
<dbReference type="STRING" id="300112.A0A4S2L2B3"/>
<keyword evidence="8 19" id="KW-0479">Metal-binding</keyword>
<dbReference type="InterPro" id="IPR045864">
    <property type="entry name" value="aa-tRNA-synth_II/BPL/LPL"/>
</dbReference>
<dbReference type="Gene3D" id="3.30.930.10">
    <property type="entry name" value="Bira Bifunctional Protein, Domain 2"/>
    <property type="match status" value="2"/>
</dbReference>
<dbReference type="Pfam" id="PF00152">
    <property type="entry name" value="tRNA-synt_2"/>
    <property type="match status" value="1"/>
</dbReference>
<feature type="domain" description="Alanyl-transfer RNA synthetases family profile" evidence="23">
    <location>
        <begin position="37"/>
        <end position="800"/>
    </location>
</feature>
<dbReference type="GO" id="GO:0002161">
    <property type="term" value="F:aminoacyl-tRNA deacylase activity"/>
    <property type="evidence" value="ECO:0007669"/>
    <property type="project" value="TreeGrafter"/>
</dbReference>
<comment type="caution">
    <text evidence="25">The sequence shown here is derived from an EMBL/GenBank/DDBJ whole genome shotgun (WGS) entry which is preliminary data.</text>
</comment>
<feature type="binding site" evidence="19">
    <location>
        <position position="757"/>
    </location>
    <ligand>
        <name>Zn(2+)</name>
        <dbReference type="ChEBI" id="CHEBI:29105"/>
    </ligand>
</feature>
<dbReference type="GO" id="GO:0008270">
    <property type="term" value="F:zinc ion binding"/>
    <property type="evidence" value="ECO:0007669"/>
    <property type="project" value="UniProtKB-UniRule"/>
</dbReference>
<dbReference type="EC" id="6.1.1.7" evidence="2"/>
<evidence type="ECO:0000256" key="20">
    <source>
        <dbReference type="SAM" id="Coils"/>
    </source>
</evidence>
<dbReference type="SUPFAM" id="SSF52058">
    <property type="entry name" value="L domain-like"/>
    <property type="match status" value="2"/>
</dbReference>
<feature type="region of interest" description="Disordered" evidence="21">
    <location>
        <begin position="2506"/>
        <end position="2534"/>
    </location>
</feature>
<protein>
    <recommendedName>
        <fullName evidence="3">Alanine--tRNA ligase</fullName>
        <ecNumber evidence="2">6.1.1.7</ecNumber>
    </recommendedName>
    <alternativeName>
        <fullName evidence="17">Alanyl-tRNA synthetase</fullName>
    </alternativeName>
    <alternativeName>
        <fullName evidence="16">eEF-1B gamma</fullName>
    </alternativeName>
</protein>
<evidence type="ECO:0000256" key="21">
    <source>
        <dbReference type="SAM" id="MobiDB-lite"/>
    </source>
</evidence>
<dbReference type="PROSITE" id="PS50862">
    <property type="entry name" value="AA_TRNA_LIGASE_II"/>
    <property type="match status" value="1"/>
</dbReference>
<dbReference type="InterPro" id="IPR009000">
    <property type="entry name" value="Transl_B-barrel_sf"/>
</dbReference>
<dbReference type="Gene3D" id="2.40.30.130">
    <property type="match status" value="1"/>
</dbReference>
<evidence type="ECO:0000313" key="26">
    <source>
        <dbReference type="Proteomes" id="UP000310200"/>
    </source>
</evidence>
<keyword evidence="10 19" id="KW-0547">Nucleotide-binding</keyword>
<dbReference type="SUPFAM" id="SSF55186">
    <property type="entry name" value="ThrRS/AlaRS common domain"/>
    <property type="match status" value="1"/>
</dbReference>
<dbReference type="Pfam" id="PF13855">
    <property type="entry name" value="LRR_8"/>
    <property type="match status" value="2"/>
</dbReference>
<dbReference type="Proteomes" id="UP000310200">
    <property type="component" value="Unassembled WGS sequence"/>
</dbReference>
<keyword evidence="20" id="KW-0175">Coiled coil</keyword>
<feature type="binding site" evidence="19">
    <location>
        <position position="638"/>
    </location>
    <ligand>
        <name>Zn(2+)</name>
        <dbReference type="ChEBI" id="CHEBI:29105"/>
    </ligand>
</feature>
<evidence type="ECO:0000256" key="3">
    <source>
        <dbReference type="ARBA" id="ARBA00017959"/>
    </source>
</evidence>
<dbReference type="PROSITE" id="PS50860">
    <property type="entry name" value="AA_TRNA_LIGASE_II_ALA"/>
    <property type="match status" value="1"/>
</dbReference>
<evidence type="ECO:0000256" key="11">
    <source>
        <dbReference type="ARBA" id="ARBA00022833"/>
    </source>
</evidence>
<keyword evidence="7" id="KW-0433">Leucine-rich repeat</keyword>
<dbReference type="GO" id="GO:0004813">
    <property type="term" value="F:alanine-tRNA ligase activity"/>
    <property type="evidence" value="ECO:0007669"/>
    <property type="project" value="UniProtKB-UniRule"/>
</dbReference>
<dbReference type="GO" id="GO:0006419">
    <property type="term" value="P:alanyl-tRNA aminoacylation"/>
    <property type="evidence" value="ECO:0007669"/>
    <property type="project" value="InterPro"/>
</dbReference>
<keyword evidence="12 19" id="KW-0067">ATP-binding</keyword>
<dbReference type="SMART" id="SM00369">
    <property type="entry name" value="LRR_TYP"/>
    <property type="match status" value="13"/>
</dbReference>
<dbReference type="NCBIfam" id="NF001750">
    <property type="entry name" value="PRK00476.1"/>
    <property type="match status" value="1"/>
</dbReference>
<dbReference type="Pfam" id="PF07973">
    <property type="entry name" value="tRNA_SAD"/>
    <property type="match status" value="1"/>
</dbReference>
<dbReference type="GO" id="GO:0005739">
    <property type="term" value="C:mitochondrion"/>
    <property type="evidence" value="ECO:0007669"/>
    <property type="project" value="TreeGrafter"/>
</dbReference>
<dbReference type="SUPFAM" id="SSF55681">
    <property type="entry name" value="Class II aaRS and biotin synthetases"/>
    <property type="match status" value="2"/>
</dbReference>
<dbReference type="NCBIfam" id="TIGR00344">
    <property type="entry name" value="alaS"/>
    <property type="match status" value="1"/>
</dbReference>
<dbReference type="Pfam" id="PF00560">
    <property type="entry name" value="LRR_1"/>
    <property type="match status" value="1"/>
</dbReference>
<feature type="binding site" evidence="19">
    <location>
        <position position="761"/>
    </location>
    <ligand>
        <name>Zn(2+)</name>
        <dbReference type="ChEBI" id="CHEBI:29105"/>
    </ligand>
</feature>
<comment type="subunit">
    <text evidence="19">Monomer.</text>
</comment>
<gene>
    <name evidence="25" type="ORF">DBV15_06034</name>
</gene>
<evidence type="ECO:0000256" key="8">
    <source>
        <dbReference type="ARBA" id="ARBA00022723"/>
    </source>
</evidence>
<dbReference type="InterPro" id="IPR047089">
    <property type="entry name" value="Asp-tRNA-ligase_1_N"/>
</dbReference>
<dbReference type="Pfam" id="PF20811">
    <property type="entry name" value="PARG_cat_N"/>
    <property type="match status" value="1"/>
</dbReference>
<dbReference type="PANTHER" id="PTHR11777">
    <property type="entry name" value="ALANYL-TRNA SYNTHETASE"/>
    <property type="match status" value="1"/>
</dbReference>
<evidence type="ECO:0000256" key="19">
    <source>
        <dbReference type="HAMAP-Rule" id="MF_03133"/>
    </source>
</evidence>
<dbReference type="Gene3D" id="3.30.980.10">
    <property type="entry name" value="Threonyl-trna Synthetase, Chain A, domain 2"/>
    <property type="match status" value="1"/>
</dbReference>
<proteinExistence type="inferred from homology"/>
<comment type="function">
    <text evidence="19">Catalyzes the attachment of alanine to tRNA(Ala) in a two-step reaction: alanine is first activated by ATP to form Ala-AMP and then transferred to the acceptor end of tRNA(Ala). Also edits incorrectly charged tRNA(Ala) via its editing domain.</text>
</comment>
<feature type="binding site" evidence="19">
    <location>
        <position position="642"/>
    </location>
    <ligand>
        <name>Zn(2+)</name>
        <dbReference type="ChEBI" id="CHEBI:29105"/>
    </ligand>
</feature>
<comment type="similarity">
    <text evidence="1">Belongs to the class-II aminoacyl-tRNA synthetase family. Alax-L subfamily.</text>
</comment>
<keyword evidence="6 19" id="KW-0436">Ligase</keyword>
<dbReference type="Gene3D" id="2.40.50.140">
    <property type="entry name" value="Nucleic acid-binding proteins"/>
    <property type="match status" value="1"/>
</dbReference>
<dbReference type="Gene3D" id="3.30.1360.30">
    <property type="entry name" value="GAD-like domain"/>
    <property type="match status" value="1"/>
</dbReference>
<dbReference type="GO" id="GO:0006282">
    <property type="term" value="P:regulation of DNA repair"/>
    <property type="evidence" value="ECO:0007669"/>
    <property type="project" value="InterPro"/>
</dbReference>
<dbReference type="SUPFAM" id="SSF50447">
    <property type="entry name" value="Translation proteins"/>
    <property type="match status" value="1"/>
</dbReference>
<keyword evidence="13 19" id="KW-0694">RNA-binding</keyword>
<dbReference type="InterPro" id="IPR003156">
    <property type="entry name" value="DHHA1_dom"/>
</dbReference>
<dbReference type="InterPro" id="IPR004046">
    <property type="entry name" value="GST_C"/>
</dbReference>
<dbReference type="CDD" id="cd04317">
    <property type="entry name" value="EcAspRS_like_N"/>
    <property type="match status" value="1"/>
</dbReference>
<evidence type="ECO:0000256" key="1">
    <source>
        <dbReference type="ARBA" id="ARBA00008429"/>
    </source>
</evidence>
<feature type="coiled-coil region" evidence="20">
    <location>
        <begin position="848"/>
        <end position="875"/>
    </location>
</feature>
<dbReference type="FunFam" id="1.20.1050.10:FF:000006">
    <property type="entry name" value="Elongation factor 1 gamma"/>
    <property type="match status" value="1"/>
</dbReference>
<evidence type="ECO:0000256" key="15">
    <source>
        <dbReference type="ARBA" id="ARBA00023146"/>
    </source>
</evidence>
<evidence type="ECO:0000256" key="12">
    <source>
        <dbReference type="ARBA" id="ARBA00022840"/>
    </source>
</evidence>
<dbReference type="InterPro" id="IPR036282">
    <property type="entry name" value="Glutathione-S-Trfase_C_sf"/>
</dbReference>
<feature type="compositionally biased region" description="Basic residues" evidence="21">
    <location>
        <begin position="3231"/>
        <end position="3240"/>
    </location>
</feature>
<dbReference type="HAMAP" id="MF_00036_B">
    <property type="entry name" value="Ala_tRNA_synth_B"/>
    <property type="match status" value="1"/>
</dbReference>
<organism evidence="25 26">
    <name type="scientific">Temnothorax longispinosus</name>
    <dbReference type="NCBI Taxonomy" id="300112"/>
    <lineage>
        <taxon>Eukaryota</taxon>
        <taxon>Metazoa</taxon>
        <taxon>Ecdysozoa</taxon>
        <taxon>Arthropoda</taxon>
        <taxon>Hexapoda</taxon>
        <taxon>Insecta</taxon>
        <taxon>Pterygota</taxon>
        <taxon>Neoptera</taxon>
        <taxon>Endopterygota</taxon>
        <taxon>Hymenoptera</taxon>
        <taxon>Apocrita</taxon>
        <taxon>Aculeata</taxon>
        <taxon>Formicoidea</taxon>
        <taxon>Formicidae</taxon>
        <taxon>Myrmicinae</taxon>
        <taxon>Temnothorax</taxon>
    </lineage>
</organism>
<dbReference type="SUPFAM" id="SSF47616">
    <property type="entry name" value="GST C-terminal domain-like"/>
    <property type="match status" value="1"/>
</dbReference>
<dbReference type="InterPro" id="IPR018165">
    <property type="entry name" value="Ala-tRNA-synth_IIc_core"/>
</dbReference>
<dbReference type="InterPro" id="IPR018164">
    <property type="entry name" value="Ala-tRNA-synth_IIc_N"/>
</dbReference>
<dbReference type="CDD" id="cd00673">
    <property type="entry name" value="AlaRS_core"/>
    <property type="match status" value="1"/>
</dbReference>
<feature type="compositionally biased region" description="Low complexity" evidence="21">
    <location>
        <begin position="2506"/>
        <end position="2518"/>
    </location>
</feature>
<evidence type="ECO:0000256" key="16">
    <source>
        <dbReference type="ARBA" id="ARBA00030426"/>
    </source>
</evidence>
<evidence type="ECO:0000256" key="2">
    <source>
        <dbReference type="ARBA" id="ARBA00013168"/>
    </source>
</evidence>
<dbReference type="PROSITE" id="PS51450">
    <property type="entry name" value="LRR"/>
    <property type="match status" value="5"/>
</dbReference>
<dbReference type="SUPFAM" id="SSF50249">
    <property type="entry name" value="Nucleic acid-binding proteins"/>
    <property type="match status" value="1"/>
</dbReference>
<feature type="compositionally biased region" description="Basic and acidic residues" evidence="21">
    <location>
        <begin position="3199"/>
        <end position="3208"/>
    </location>
</feature>
<dbReference type="SUPFAM" id="SSF101353">
    <property type="entry name" value="Putative anticodon-binding domain of alanyl-tRNA synthetase (AlaRS)"/>
    <property type="match status" value="1"/>
</dbReference>
<dbReference type="Pfam" id="PF05028">
    <property type="entry name" value="PARG_cat_C"/>
    <property type="match status" value="1"/>
</dbReference>
<dbReference type="FunFam" id="3.80.10.10:FF:000193">
    <property type="entry name" value="Leucine-rich repeat-containing protein 40"/>
    <property type="match status" value="1"/>
</dbReference>
<feature type="domain" description="GST C-terminal" evidence="22">
    <location>
        <begin position="1098"/>
        <end position="1224"/>
    </location>
</feature>
<evidence type="ECO:0000256" key="5">
    <source>
        <dbReference type="ARBA" id="ARBA00022555"/>
    </source>
</evidence>
<dbReference type="PROSITE" id="PS50405">
    <property type="entry name" value="GST_CTER"/>
    <property type="match status" value="1"/>
</dbReference>
<reference evidence="25 26" key="1">
    <citation type="journal article" date="2019" name="Philos. Trans. R. Soc. Lond., B, Biol. Sci.">
        <title>Ant behaviour and brain gene expression of defending hosts depend on the ecological success of the intruding social parasite.</title>
        <authorList>
            <person name="Kaur R."/>
            <person name="Stoldt M."/>
            <person name="Jongepier E."/>
            <person name="Feldmeyer B."/>
            <person name="Menzel F."/>
            <person name="Bornberg-Bauer E."/>
            <person name="Foitzik S."/>
        </authorList>
    </citation>
    <scope>NUCLEOTIDE SEQUENCE [LARGE SCALE GENOMIC DNA]</scope>
    <source>
        <tissue evidence="25">Whole body</tissue>
    </source>
</reference>
<evidence type="ECO:0000256" key="6">
    <source>
        <dbReference type="ARBA" id="ARBA00022598"/>
    </source>
</evidence>
<sequence>MGISLPAIRYLTVRRTGSLPIINGILHDPDTTMKSSMNAKQIRQAYIDFFKSKGHEYVHSSSTIPHDDPTLLFTNAGMNQFKPIFLGTVDPNSDMARWVRVVNSQKCIRAGGKHNDLDDVGKDVYHHTFFEMMGNWSFGDYFKKEICAWAWEFLTDVMKLPADRLYVTYFGGDDKSGLAPDNECKDLWLSLGVPASHVLPGNMKDNFWEMGETGPCGPCSELHYDRIGGREAAHLVNMDDPDVLEIWNLVFIQYNRESDGSLKPLPKKHIDCGLGLERLVSVIQNKRANYDTDLFMPLFAAIEKSTGAPPYQGKVGADDVNGIDMAYRVLADHARTITIALADGGMPDNTGRGYVLRRILRRAVRYATEKLNAKPGFFGSLVNVVVDLLGEVFPEVKKDPQSIVDVINEEEVQFLKTLSRGRNLLNRTIGKLESANTVPGDVAWRLYDTYGFPIDLTQLMTEEKGLKIDMAGYEESKKQAQLISQNKAGGVDDQINLDVHAITELQKQGVKPTDDSPKYNYKVTNSVKYEEYEFAPCIGTVIALRRAKTFVDQVSSGEEVGILLDRTNFYAEQGGQIYDEGFLVKVNDEATEIRVKNVQVRAGYVLHIGTVGEGTLRKGDKVHANVDTERRRLVMANHSATHALNYALRKVLGTEADQKGSLVAPDRLRFDFTNKGPMTGGQLKDTELFTNDMIQANKKIYAKESNLAIAKTIQGLRAMFEETYPDPVRVVSMGIPVENLEKDPLSTAALETSVEFCGGTHLHYTGHIGDFVIASEDAIAKGIRRIVALTGPEATKALRTARILEKQLSQLQATIETDKSGTNSKEYVKKIIELTEEISHALIPAWWKDNVRNTLKELKKSLDDKERAARAAVTTTVVQTAQSIIESKVGCQVLVEVLEAYNNTKALDLALKKIRAISPETSALLISVDHDVKKIFALSSVPKSAISKGLKANEWIQAIASLMQGKGGGKPESAQASGTNIACLKKIVSKANDFANQKLGIIDNKTANNTTRKTSETFRLLNTESSSKLVLYGNTGSTKCYLAQIIAQYSGKCLTIKQVKDNILCSSDIILETADVTLHNSNAIAFFLSNSQLRCEDDLFASSQVLQWMSYAQNHILPAVSGWVVPSLGVSVSKDMKANMKISKEDLLCTVRRLDDILRTRTYLIGERVTLADISVFTALLPLYEYVFDPHYRKQYTNLNRWFSTILNQPQVQIIYPKFNDMAPGIYIKMFASGRIVLSYTNIVTRYHIRALISNLRKANFLLKDRSAISAACVHNLVVGRSAPLTKEPVSPANRYVLRTHTCGELTLKNVGEEVRLSGWKEFQRMRKFITLRDSYGSTQLLIPEDRKDLVESIQNLSFESVLSVVGKVVPRPEGQQNKRMKTGDIEVYVESLEILNVASENPPVFIREYNKAKESQQMKYRYLSLRYPELQRNLRLRSSLIMKMREFLINECSFVDIETPTLFKSTPGGAQEFVVPTRQPGNFYSLVQSPQQFKQLLMVGGLDRYFQVARCYRDESARHDRQPEFTQLDIEMSFVDRDGVMSLIENLLMYTWPEESGSIKVPFKLMRYEDSMELYGTDQPDLRIPYQIQDLTHMFDLPVLKEAVKSENNEQKVYALVFPKKSKYLAKSIREGLSKIRSDYFATTKLVQLRIGNDSWRAQLDKLKPKSGTITEDISQYCKLQEGDAALLAIGHRMDALKLLGKLRVEFTNILEAKGEQVRSTEIELLWITDFPLFTFEGTLQSTHHPFTQPHPDDMEYLTTDPLKVRGLHYDLVMNGSEIAGGSIRIHDANLQRQILRMLNIDETKLSHMLEALTYGAPPHGGIAIGLDRLVCLLCNEKSIRNVIAFPKTMEGRDLMSGAPDIISDELKTLYHIQTFHSTMSGIRKKANHLAVFKRRTKDEDNDELSRSVILGARKTGRLNLSSKGLSTVPDRIWSINELTKEELRDLHFELDYEPEEERWWEQEPLKILDLSFNSLTVINEKIQFLTELSTLDLHNNLLEELPPEIGSLRELRKINLSDNKLQNLPGQFYTLEELCELYLKNNQISSLEAEIGNLVMLTHLDMSYNSLGELPIGMGYLVRLETLNLCHNMIKELPPDVTTLKTLDVSFNQLETIPPLGELRKVERIMFQSNNLQEFPDISGCSALTVLHLDNNNIPEIDPQRLEAVGHLKKLTLQGNKIEVIPEEIIKLINLEVFDLSHNNISLIPFCIGILPNLKQFIIEGNNIKNVRADIIRCGTSRILTHIRQTVVNTTSINTRESLQPSASNSVYPDKYVMKNTKLFSLTGQNLLELPEEVLEDAAEASVVTIDLSRNKLSGLPDKMSTIATVTDLKLISNHLASLPEWIGEKYKCLQVLDISKNYLQSLPSSIGCLKYLRDIDLSFNRFTELPEAIYDVVSLESLIANDNLIVKIDVPLLEKLKRLAVLNLSNNNIAHVPPELGNLKNLRNLLLSGNCFKYPRQAILMKDTEEILSYLRNLIPQMTEAEMTLEEELSPDLFSDFELSQSTNNAANSDSSSMSVGVNEPEPSDDVPEWKGMSMDEIRKGLGVYEYQEHPPIVVSPRHTVLYMLPLPTHGPPKPYPTHQVDKWSQGYVRMPHSTHSLYPIEQRSGSRCCRNRWEMIQEALLRSILSSQQLENAILSYNQIYAQRWNFAALHHFFSEVMDSEETTMFFEILMPKIVLLALQLPVLLTGPVPLLKRHSNGSISLSQLQVASLLANAFFCTFPRRNSSNPQSEYATYPYINFNRLYAAYNEKHSQCESVMEKIKCLLHYFRRVTAKAPEGIITIERRYVPLENCPRWNLQDQKLPPLHITSKGTIESEGAGLLQVDFANKYVGGGVLGLGCVQEEIRFVICPELMVTMLVTEELDDTEALIVSGIERYSKYEGYSSTFKWKGDFVDETPRDNSGRRMTSIVAIDALYFRQSSLQFNMDNINRELNKAYVGFVGSDTYKNNLPAIATGNWGCGAFRGNPKLKVLIQLMAAAVAGRSMVYFTFGDTKLRDDVGAMYAHLVHHDIDIARLHSMLSEYRRESASSNADSDFYRFLYNRSRIKPLSKYFPAKTESSSNISAECLKKKLFKRKETATLSNEDVDKRFTYSAAKEKEMAEEEKIMNWLTSCEDDSNDNAKRDNEDEKGDTRDEKNKNNPREGHDHNNDDLQNNRLANNTIDGENTQMEDKMLNKLDNSANTLNSEKPAILIDSQDTSKKMKPESSTELNDSESVKILQDCAPESNKHKSLPKKGGQRKISDFFQRIS</sequence>
<dbReference type="InterPro" id="IPR004115">
    <property type="entry name" value="GAD-like_sf"/>
</dbReference>
<dbReference type="InterPro" id="IPR012947">
    <property type="entry name" value="tRNA_SAD"/>
</dbReference>
<dbReference type="InterPro" id="IPR003591">
    <property type="entry name" value="Leu-rich_rpt_typical-subtyp"/>
</dbReference>
<dbReference type="GO" id="GO:0000049">
    <property type="term" value="F:tRNA binding"/>
    <property type="evidence" value="ECO:0007669"/>
    <property type="project" value="UniProtKB-KW"/>
</dbReference>
<dbReference type="EMBL" id="QBLH01000250">
    <property type="protein sequence ID" value="TGZ56982.1"/>
    <property type="molecule type" value="Genomic_DNA"/>
</dbReference>
<keyword evidence="5 19" id="KW-0820">tRNA-binding</keyword>
<evidence type="ECO:0000256" key="13">
    <source>
        <dbReference type="ARBA" id="ARBA00022884"/>
    </source>
</evidence>
<dbReference type="InterPro" id="IPR032675">
    <property type="entry name" value="LRR_dom_sf"/>
</dbReference>
<dbReference type="InterPro" id="IPR001611">
    <property type="entry name" value="Leu-rich_rpt"/>
</dbReference>
<feature type="domain" description="Aminoacyl-transfer RNA synthetases class-II family profile" evidence="24">
    <location>
        <begin position="1435"/>
        <end position="1848"/>
    </location>
</feature>
<dbReference type="SMART" id="SM00863">
    <property type="entry name" value="tRNA_SAD"/>
    <property type="match status" value="1"/>
</dbReference>
<comment type="cofactor">
    <cofactor evidence="19">
        <name>Zn(2+)</name>
        <dbReference type="ChEBI" id="CHEBI:29105"/>
    </cofactor>
    <text evidence="19">Binds 1 zinc ion per subunit.</text>
</comment>
<dbReference type="InterPro" id="IPR050058">
    <property type="entry name" value="Ala-tRNA_ligase"/>
</dbReference>
<dbReference type="SUPFAM" id="SSF55261">
    <property type="entry name" value="GAD domain-like"/>
    <property type="match status" value="1"/>
</dbReference>
<dbReference type="FunFam" id="3.10.310.40:FF:000002">
    <property type="entry name" value="alanine--tRNA ligase, cytoplasmic"/>
    <property type="match status" value="1"/>
</dbReference>
<dbReference type="InterPro" id="IPR018162">
    <property type="entry name" value="Ala-tRNA-ligase_IIc_anticod-bd"/>
</dbReference>
<evidence type="ECO:0000256" key="10">
    <source>
        <dbReference type="ARBA" id="ARBA00022741"/>
    </source>
</evidence>
<keyword evidence="26" id="KW-1185">Reference proteome</keyword>
<evidence type="ECO:0000256" key="7">
    <source>
        <dbReference type="ARBA" id="ARBA00022614"/>
    </source>
</evidence>
<evidence type="ECO:0000256" key="17">
    <source>
        <dbReference type="ARBA" id="ARBA00032577"/>
    </source>
</evidence>
<keyword evidence="4" id="KW-0963">Cytoplasm</keyword>
<dbReference type="InterPro" id="IPR002318">
    <property type="entry name" value="Ala-tRNA-lgiase_IIc"/>
</dbReference>
<dbReference type="HAMAP" id="MF_00044">
    <property type="entry name" value="Asp_tRNA_synth_type1"/>
    <property type="match status" value="1"/>
</dbReference>
<dbReference type="PRINTS" id="PR00980">
    <property type="entry name" value="TRNASYNTHALA"/>
</dbReference>
<dbReference type="InterPro" id="IPR048362">
    <property type="entry name" value="PARG_helical"/>
</dbReference>
<keyword evidence="11 19" id="KW-0862">Zinc</keyword>
<dbReference type="Gene3D" id="3.80.10.10">
    <property type="entry name" value="Ribonuclease Inhibitor"/>
    <property type="match status" value="3"/>
</dbReference>
<dbReference type="Pfam" id="PF02272">
    <property type="entry name" value="DHHA1"/>
    <property type="match status" value="1"/>
</dbReference>
<evidence type="ECO:0000256" key="18">
    <source>
        <dbReference type="ARBA" id="ARBA00048300"/>
    </source>
</evidence>
<dbReference type="InterPro" id="IPR023033">
    <property type="entry name" value="Ala_tRNA_ligase_euk/bac"/>
</dbReference>
<keyword evidence="15 19" id="KW-0030">Aminoacyl-tRNA synthetase</keyword>
<dbReference type="Gene3D" id="3.10.310.40">
    <property type="match status" value="1"/>
</dbReference>
<dbReference type="CDD" id="cd03181">
    <property type="entry name" value="GST_C_EF1Bgamma_like"/>
    <property type="match status" value="1"/>
</dbReference>
<dbReference type="InterPro" id="IPR006195">
    <property type="entry name" value="aa-tRNA-synth_II"/>
</dbReference>
<dbReference type="FunFam" id="3.30.930.10:FF:000011">
    <property type="entry name" value="Alanine--tRNA ligase, cytoplasmic"/>
    <property type="match status" value="1"/>
</dbReference>
<dbReference type="InterPro" id="IPR046372">
    <property type="entry name" value="PARG_cat_C"/>
</dbReference>
<dbReference type="Pfam" id="PF00043">
    <property type="entry name" value="GST_C"/>
    <property type="match status" value="1"/>
</dbReference>
<evidence type="ECO:0000256" key="9">
    <source>
        <dbReference type="ARBA" id="ARBA00022737"/>
    </source>
</evidence>
<name>A0A4S2L2B3_9HYME</name>
<dbReference type="InterPro" id="IPR047090">
    <property type="entry name" value="AspRS_core"/>
</dbReference>
<evidence type="ECO:0000259" key="23">
    <source>
        <dbReference type="PROSITE" id="PS50860"/>
    </source>
</evidence>
<comment type="catalytic activity">
    <reaction evidence="18 19">
        <text>tRNA(Ala) + L-alanine + ATP = L-alanyl-tRNA(Ala) + AMP + diphosphate</text>
        <dbReference type="Rhea" id="RHEA:12540"/>
        <dbReference type="Rhea" id="RHEA-COMP:9657"/>
        <dbReference type="Rhea" id="RHEA-COMP:9923"/>
        <dbReference type="ChEBI" id="CHEBI:30616"/>
        <dbReference type="ChEBI" id="CHEBI:33019"/>
        <dbReference type="ChEBI" id="CHEBI:57972"/>
        <dbReference type="ChEBI" id="CHEBI:78442"/>
        <dbReference type="ChEBI" id="CHEBI:78497"/>
        <dbReference type="ChEBI" id="CHEBI:456215"/>
        <dbReference type="EC" id="6.1.1.7"/>
    </reaction>
</comment>
<feature type="region of interest" description="Disordered" evidence="21">
    <location>
        <begin position="3113"/>
        <end position="3160"/>
    </location>
</feature>
<feature type="compositionally biased region" description="Basic and acidic residues" evidence="21">
    <location>
        <begin position="3121"/>
        <end position="3152"/>
    </location>
</feature>
<dbReference type="NCBIfam" id="TIGR00459">
    <property type="entry name" value="aspS_bact"/>
    <property type="match status" value="1"/>
</dbReference>
<dbReference type="Pfam" id="PF01411">
    <property type="entry name" value="tRNA-synt_2c"/>
    <property type="match status" value="1"/>
</dbReference>
<evidence type="ECO:0000259" key="24">
    <source>
        <dbReference type="PROSITE" id="PS50862"/>
    </source>
</evidence>
<dbReference type="Gene3D" id="1.20.1050.10">
    <property type="match status" value="1"/>
</dbReference>
<dbReference type="InterPro" id="IPR010987">
    <property type="entry name" value="Glutathione-S-Trfase_C-like"/>
</dbReference>
<dbReference type="CDD" id="cd00777">
    <property type="entry name" value="AspRS_core"/>
    <property type="match status" value="1"/>
</dbReference>
<feature type="region of interest" description="Disordered" evidence="21">
    <location>
        <begin position="3183"/>
        <end position="3251"/>
    </location>
</feature>